<accession>A0A419SP62</accession>
<keyword evidence="4" id="KW-1185">Reference proteome</keyword>
<feature type="short sequence motif" description="Histidine triad motif" evidence="1">
    <location>
        <begin position="76"/>
        <end position="80"/>
    </location>
</feature>
<proteinExistence type="predicted"/>
<dbReference type="InterPro" id="IPR011146">
    <property type="entry name" value="HIT-like"/>
</dbReference>
<organism evidence="3 4">
    <name type="scientific">Ammoniphilus oxalaticus</name>
    <dbReference type="NCBI Taxonomy" id="66863"/>
    <lineage>
        <taxon>Bacteria</taxon>
        <taxon>Bacillati</taxon>
        <taxon>Bacillota</taxon>
        <taxon>Bacilli</taxon>
        <taxon>Bacillales</taxon>
        <taxon>Paenibacillaceae</taxon>
        <taxon>Aneurinibacillus group</taxon>
        <taxon>Ammoniphilus</taxon>
    </lineage>
</organism>
<dbReference type="Proteomes" id="UP000284219">
    <property type="component" value="Unassembled WGS sequence"/>
</dbReference>
<dbReference type="AlphaFoldDB" id="A0A419SP62"/>
<evidence type="ECO:0000259" key="2">
    <source>
        <dbReference type="PROSITE" id="PS51084"/>
    </source>
</evidence>
<dbReference type="InterPro" id="IPR036265">
    <property type="entry name" value="HIT-like_sf"/>
</dbReference>
<sequence>MTIYETEHWVWSLRPHQATLGSGILSLKRECATFGELAQEEYGDLYQMIKVIEGSLQELFHYDVINYLMLMMVDKHVHYHVIPRYKSEREQFDQVWKDQAWPGLPDLSGEVSESEALCKIASYVKSNLKQVHN</sequence>
<dbReference type="PROSITE" id="PS51084">
    <property type="entry name" value="HIT_2"/>
    <property type="match status" value="1"/>
</dbReference>
<comment type="caution">
    <text evidence="3">The sequence shown here is derived from an EMBL/GenBank/DDBJ whole genome shotgun (WGS) entry which is preliminary data.</text>
</comment>
<dbReference type="Pfam" id="PF01230">
    <property type="entry name" value="HIT"/>
    <property type="match status" value="1"/>
</dbReference>
<dbReference type="Gene3D" id="3.30.428.10">
    <property type="entry name" value="HIT-like"/>
    <property type="match status" value="1"/>
</dbReference>
<evidence type="ECO:0000313" key="3">
    <source>
        <dbReference type="EMBL" id="RKD26043.1"/>
    </source>
</evidence>
<dbReference type="EMBL" id="MCHY01000006">
    <property type="protein sequence ID" value="RKD26043.1"/>
    <property type="molecule type" value="Genomic_DNA"/>
</dbReference>
<reference evidence="3 4" key="1">
    <citation type="submission" date="2016-08" db="EMBL/GenBank/DDBJ databases">
        <title>Novel Firmicute Genomes.</title>
        <authorList>
            <person name="Poppleton D.I."/>
            <person name="Gribaldo S."/>
        </authorList>
    </citation>
    <scope>NUCLEOTIDE SEQUENCE [LARGE SCALE GENOMIC DNA]</scope>
    <source>
        <strain evidence="3 4">RAOx-1</strain>
    </source>
</reference>
<dbReference type="SUPFAM" id="SSF54197">
    <property type="entry name" value="HIT-like"/>
    <property type="match status" value="1"/>
</dbReference>
<name>A0A419SP62_9BACL</name>
<evidence type="ECO:0000313" key="4">
    <source>
        <dbReference type="Proteomes" id="UP000284219"/>
    </source>
</evidence>
<gene>
    <name evidence="3" type="ORF">BEP19_02205</name>
</gene>
<protein>
    <recommendedName>
        <fullName evidence="2">HIT domain-containing protein</fullName>
    </recommendedName>
</protein>
<evidence type="ECO:0000256" key="1">
    <source>
        <dbReference type="PROSITE-ProRule" id="PRU00464"/>
    </source>
</evidence>
<dbReference type="GO" id="GO:0003824">
    <property type="term" value="F:catalytic activity"/>
    <property type="evidence" value="ECO:0007669"/>
    <property type="project" value="InterPro"/>
</dbReference>
<feature type="domain" description="HIT" evidence="2">
    <location>
        <begin position="1"/>
        <end position="91"/>
    </location>
</feature>